<protein>
    <submittedName>
        <fullName evidence="1">Uncharacterized protein</fullName>
    </submittedName>
</protein>
<name>A0ACC2JM52_9PEZI</name>
<keyword evidence="2" id="KW-1185">Reference proteome</keyword>
<dbReference type="EMBL" id="JAPUUL010001117">
    <property type="protein sequence ID" value="KAJ8128292.1"/>
    <property type="molecule type" value="Genomic_DNA"/>
</dbReference>
<gene>
    <name evidence="1" type="ORF">O1611_g5342</name>
</gene>
<accession>A0ACC2JM52</accession>
<evidence type="ECO:0000313" key="2">
    <source>
        <dbReference type="Proteomes" id="UP001153332"/>
    </source>
</evidence>
<organism evidence="1 2">
    <name type="scientific">Lasiodiplodia mahajangana</name>
    <dbReference type="NCBI Taxonomy" id="1108764"/>
    <lineage>
        <taxon>Eukaryota</taxon>
        <taxon>Fungi</taxon>
        <taxon>Dikarya</taxon>
        <taxon>Ascomycota</taxon>
        <taxon>Pezizomycotina</taxon>
        <taxon>Dothideomycetes</taxon>
        <taxon>Dothideomycetes incertae sedis</taxon>
        <taxon>Botryosphaeriales</taxon>
        <taxon>Botryosphaeriaceae</taxon>
        <taxon>Lasiodiplodia</taxon>
    </lineage>
</organism>
<evidence type="ECO:0000313" key="1">
    <source>
        <dbReference type="EMBL" id="KAJ8128292.1"/>
    </source>
</evidence>
<proteinExistence type="predicted"/>
<dbReference type="Proteomes" id="UP001153332">
    <property type="component" value="Unassembled WGS sequence"/>
</dbReference>
<comment type="caution">
    <text evidence="1">The sequence shown here is derived from an EMBL/GenBank/DDBJ whole genome shotgun (WGS) entry which is preliminary data.</text>
</comment>
<sequence>MDEGDTRGHDEAARPDDLETDIWRQVAKECGLNGPLDEVYRLVADAPTTLRQAVTLSSIERSVADMRPSNKVFPSWFKSESPTVATPVAMCWAVTAQLCSNVIQVYDLAGEDQRMM</sequence>
<reference evidence="1" key="1">
    <citation type="submission" date="2022-12" db="EMBL/GenBank/DDBJ databases">
        <title>Genome Sequence of Lasiodiplodia mahajangana.</title>
        <authorList>
            <person name="Buettner E."/>
        </authorList>
    </citation>
    <scope>NUCLEOTIDE SEQUENCE</scope>
    <source>
        <strain evidence="1">VT137</strain>
    </source>
</reference>